<organism evidence="3 4">
    <name type="scientific">Lipingzhangella halophila</name>
    <dbReference type="NCBI Taxonomy" id="1783352"/>
    <lineage>
        <taxon>Bacteria</taxon>
        <taxon>Bacillati</taxon>
        <taxon>Actinomycetota</taxon>
        <taxon>Actinomycetes</taxon>
        <taxon>Streptosporangiales</taxon>
        <taxon>Nocardiopsidaceae</taxon>
        <taxon>Lipingzhangella</taxon>
    </lineage>
</organism>
<evidence type="ECO:0000259" key="2">
    <source>
        <dbReference type="Pfam" id="PF17932"/>
    </source>
</evidence>
<dbReference type="RefSeq" id="WP_184580507.1">
    <property type="nucleotide sequence ID" value="NZ_JACHJT010000001.1"/>
</dbReference>
<protein>
    <recommendedName>
        <fullName evidence="2">HTH-type transcriptional repressor KstR2 C-terminal domain-containing protein</fullName>
    </recommendedName>
</protein>
<evidence type="ECO:0000256" key="1">
    <source>
        <dbReference type="SAM" id="MobiDB-lite"/>
    </source>
</evidence>
<reference evidence="3 4" key="1">
    <citation type="submission" date="2020-08" db="EMBL/GenBank/DDBJ databases">
        <title>Sequencing the genomes of 1000 actinobacteria strains.</title>
        <authorList>
            <person name="Klenk H.-P."/>
        </authorList>
    </citation>
    <scope>NUCLEOTIDE SEQUENCE [LARGE SCALE GENOMIC DNA]</scope>
    <source>
        <strain evidence="3 4">DSM 102030</strain>
    </source>
</reference>
<sequence length="126" mass="13015">MSAKLGQAWMTRDHRVGSAAAGAFATPYPAEASRVVTTMCVAVATWYRPDGPLAPEEVVRRYLTLARATVGGAAGVALRSHAAAGAPRSCRACIRPVSSTTESGATWDVAVPEPSARGEASDGDRS</sequence>
<evidence type="ECO:0000313" key="3">
    <source>
        <dbReference type="EMBL" id="MBB4932834.1"/>
    </source>
</evidence>
<feature type="region of interest" description="Disordered" evidence="1">
    <location>
        <begin position="97"/>
        <end position="126"/>
    </location>
</feature>
<dbReference type="AlphaFoldDB" id="A0A7W7W4G9"/>
<keyword evidence="4" id="KW-1185">Reference proteome</keyword>
<feature type="domain" description="HTH-type transcriptional repressor KstR2 C-terminal" evidence="2">
    <location>
        <begin position="19"/>
        <end position="68"/>
    </location>
</feature>
<dbReference type="EMBL" id="JACHJT010000001">
    <property type="protein sequence ID" value="MBB4932834.1"/>
    <property type="molecule type" value="Genomic_DNA"/>
</dbReference>
<gene>
    <name evidence="3" type="ORF">F4561_003654</name>
</gene>
<comment type="caution">
    <text evidence="3">The sequence shown here is derived from an EMBL/GenBank/DDBJ whole genome shotgun (WGS) entry which is preliminary data.</text>
</comment>
<name>A0A7W7W4G9_9ACTN</name>
<dbReference type="Gene3D" id="1.10.357.10">
    <property type="entry name" value="Tetracycline Repressor, domain 2"/>
    <property type="match status" value="1"/>
</dbReference>
<evidence type="ECO:0000313" key="4">
    <source>
        <dbReference type="Proteomes" id="UP000523007"/>
    </source>
</evidence>
<dbReference type="Proteomes" id="UP000523007">
    <property type="component" value="Unassembled WGS sequence"/>
</dbReference>
<accession>A0A7W7W4G9</accession>
<proteinExistence type="predicted"/>
<dbReference type="InterPro" id="IPR041490">
    <property type="entry name" value="KstR2_TetR_C"/>
</dbReference>
<dbReference type="Pfam" id="PF17932">
    <property type="entry name" value="TetR_C_24"/>
    <property type="match status" value="1"/>
</dbReference>